<comment type="function">
    <text evidence="7">Endonuclease IV plays a role in DNA repair. It cleaves phosphodiester bonds at apurinic or apyrimidinic (AP) sites, generating a 3'-hydroxyl group and a 5'-terminal sugar phosphate.</text>
</comment>
<evidence type="ECO:0000313" key="10">
    <source>
        <dbReference type="EMBL" id="TMI91450.1"/>
    </source>
</evidence>
<comment type="caution">
    <text evidence="10">The sequence shown here is derived from an EMBL/GenBank/DDBJ whole genome shotgun (WGS) entry which is preliminary data.</text>
</comment>
<dbReference type="GO" id="GO:0008270">
    <property type="term" value="F:zinc ion binding"/>
    <property type="evidence" value="ECO:0007669"/>
    <property type="project" value="UniProtKB-UniRule"/>
</dbReference>
<dbReference type="GO" id="GO:0003677">
    <property type="term" value="F:DNA binding"/>
    <property type="evidence" value="ECO:0007669"/>
    <property type="project" value="InterPro"/>
</dbReference>
<sequence length="306" mass="33228">MPIGAHVSIAGKIYDAIPRARALGCECLQIFYGSPRQWRLVSYPFGDLAEFRRRRAEAGLDPLVAHAPYLVNLGSADPRLRQRSIAALAHALQGMDVLRGLAVISHVGSAMGRPWPEARARVVQAIRSALRESARALILLEGSAGGSLGGTFEELREILDETGEDRRLGICLDSAHLFAAGWDLRTPAGVSAMVEACDRTVGLRRLRALHVNDSKAPLGSHLDRHENIGEGTIGRAGFRAIFVHPALRDLPSFIETPGFDRAGPDRKNVQRLKRLRAEARRAEAHGGTAASAAGSQRRRREEAAAR</sequence>
<organism evidence="10 11">
    <name type="scientific">Candidatus Segetimicrobium genomatis</name>
    <dbReference type="NCBI Taxonomy" id="2569760"/>
    <lineage>
        <taxon>Bacteria</taxon>
        <taxon>Bacillati</taxon>
        <taxon>Candidatus Sysuimicrobiota</taxon>
        <taxon>Candidatus Sysuimicrobiia</taxon>
        <taxon>Candidatus Sysuimicrobiales</taxon>
        <taxon>Candidatus Segetimicrobiaceae</taxon>
        <taxon>Candidatus Segetimicrobium</taxon>
    </lineage>
</organism>
<dbReference type="InterPro" id="IPR001719">
    <property type="entry name" value="AP_endonuc_2"/>
</dbReference>
<keyword evidence="7" id="KW-0540">Nuclease</keyword>
<dbReference type="Proteomes" id="UP000318509">
    <property type="component" value="Unassembled WGS sequence"/>
</dbReference>
<dbReference type="GO" id="GO:0008833">
    <property type="term" value="F:deoxyribonuclease IV (phage-T4-induced) activity"/>
    <property type="evidence" value="ECO:0007669"/>
    <property type="project" value="UniProtKB-UniRule"/>
</dbReference>
<feature type="domain" description="Xylose isomerase-like TIM barrel" evidence="9">
    <location>
        <begin position="19"/>
        <end position="268"/>
    </location>
</feature>
<feature type="binding site" evidence="7">
    <location>
        <position position="173"/>
    </location>
    <ligand>
        <name>Zn(2+)</name>
        <dbReference type="ChEBI" id="CHEBI:29105"/>
        <label>2</label>
    </ligand>
</feature>
<dbReference type="PROSITE" id="PS51432">
    <property type="entry name" value="AP_NUCLEASE_F2_4"/>
    <property type="match status" value="1"/>
</dbReference>
<keyword evidence="3 7" id="KW-0227">DNA damage</keyword>
<dbReference type="GO" id="GO:0006284">
    <property type="term" value="P:base-excision repair"/>
    <property type="evidence" value="ECO:0007669"/>
    <property type="project" value="TreeGrafter"/>
</dbReference>
<dbReference type="HAMAP" id="MF_00152">
    <property type="entry name" value="Nfo"/>
    <property type="match status" value="1"/>
</dbReference>
<protein>
    <recommendedName>
        <fullName evidence="7">Probable endonuclease 4</fullName>
        <ecNumber evidence="7">3.1.21.2</ecNumber>
    </recommendedName>
    <alternativeName>
        <fullName evidence="7">Endodeoxyribonuclease IV</fullName>
    </alternativeName>
    <alternativeName>
        <fullName evidence="7">Endonuclease IV</fullName>
    </alternativeName>
</protein>
<gene>
    <name evidence="7" type="primary">nfo</name>
    <name evidence="10" type="ORF">E6H00_04040</name>
</gene>
<evidence type="ECO:0000256" key="1">
    <source>
        <dbReference type="ARBA" id="ARBA00005340"/>
    </source>
</evidence>
<keyword evidence="7" id="KW-0255">Endonuclease</keyword>
<keyword evidence="6 7" id="KW-0234">DNA repair</keyword>
<dbReference type="InterPro" id="IPR018246">
    <property type="entry name" value="AP_endonuc_F2_Zn_BS"/>
</dbReference>
<feature type="binding site" evidence="7">
    <location>
        <position position="106"/>
    </location>
    <ligand>
        <name>Zn(2+)</name>
        <dbReference type="ChEBI" id="CHEBI:29105"/>
        <label>1</label>
    </ligand>
</feature>
<comment type="similarity">
    <text evidence="1 7">Belongs to the AP endonuclease 2 family.</text>
</comment>
<feature type="binding site" evidence="7">
    <location>
        <position position="210"/>
    </location>
    <ligand>
        <name>Zn(2+)</name>
        <dbReference type="ChEBI" id="CHEBI:29105"/>
        <label>2</label>
    </ligand>
</feature>
<evidence type="ECO:0000313" key="11">
    <source>
        <dbReference type="Proteomes" id="UP000318509"/>
    </source>
</evidence>
<dbReference type="AlphaFoldDB" id="A0A537K6S5"/>
<keyword evidence="2 7" id="KW-0479">Metal-binding</keyword>
<comment type="catalytic activity">
    <reaction evidence="7">
        <text>Endonucleolytic cleavage to 5'-phosphooligonucleotide end-products.</text>
        <dbReference type="EC" id="3.1.21.2"/>
    </reaction>
</comment>
<evidence type="ECO:0000259" key="9">
    <source>
        <dbReference type="Pfam" id="PF01261"/>
    </source>
</evidence>
<feature type="binding site" evidence="7">
    <location>
        <position position="223"/>
    </location>
    <ligand>
        <name>Zn(2+)</name>
        <dbReference type="ChEBI" id="CHEBI:29105"/>
        <label>3</label>
    </ligand>
</feature>
<evidence type="ECO:0000256" key="6">
    <source>
        <dbReference type="ARBA" id="ARBA00023204"/>
    </source>
</evidence>
<dbReference type="EC" id="3.1.21.2" evidence="7"/>
<evidence type="ECO:0000256" key="2">
    <source>
        <dbReference type="ARBA" id="ARBA00022723"/>
    </source>
</evidence>
<dbReference type="CDD" id="cd00019">
    <property type="entry name" value="AP2Ec"/>
    <property type="match status" value="1"/>
</dbReference>
<dbReference type="Gene3D" id="3.20.20.150">
    <property type="entry name" value="Divalent-metal-dependent TIM barrel enzymes"/>
    <property type="match status" value="1"/>
</dbReference>
<dbReference type="PANTHER" id="PTHR21445:SF0">
    <property type="entry name" value="APURINIC-APYRIMIDINIC ENDONUCLEASE"/>
    <property type="match status" value="1"/>
</dbReference>
<evidence type="ECO:0000256" key="3">
    <source>
        <dbReference type="ARBA" id="ARBA00022763"/>
    </source>
</evidence>
<dbReference type="InterPro" id="IPR013022">
    <property type="entry name" value="Xyl_isomerase-like_TIM-brl"/>
</dbReference>
<dbReference type="NCBIfam" id="TIGR00587">
    <property type="entry name" value="nfo"/>
    <property type="match status" value="1"/>
</dbReference>
<dbReference type="SUPFAM" id="SSF51658">
    <property type="entry name" value="Xylose isomerase-like"/>
    <property type="match status" value="1"/>
</dbReference>
<dbReference type="Pfam" id="PF01261">
    <property type="entry name" value="AP_endonuc_2"/>
    <property type="match status" value="1"/>
</dbReference>
<feature type="region of interest" description="Disordered" evidence="8">
    <location>
        <begin position="276"/>
        <end position="306"/>
    </location>
</feature>
<feature type="binding site" evidence="7">
    <location>
        <position position="176"/>
    </location>
    <ligand>
        <name>Zn(2+)</name>
        <dbReference type="ChEBI" id="CHEBI:29105"/>
        <label>3</label>
    </ligand>
</feature>
<feature type="compositionally biased region" description="Low complexity" evidence="8">
    <location>
        <begin position="285"/>
        <end position="295"/>
    </location>
</feature>
<reference evidence="10 11" key="1">
    <citation type="journal article" date="2019" name="Nat. Microbiol.">
        <title>Mediterranean grassland soil C-N compound turnover is dependent on rainfall and depth, and is mediated by genomically divergent microorganisms.</title>
        <authorList>
            <person name="Diamond S."/>
            <person name="Andeer P.F."/>
            <person name="Li Z."/>
            <person name="Crits-Christoph A."/>
            <person name="Burstein D."/>
            <person name="Anantharaman K."/>
            <person name="Lane K.R."/>
            <person name="Thomas B.C."/>
            <person name="Pan C."/>
            <person name="Northen T.R."/>
            <person name="Banfield J.F."/>
        </authorList>
    </citation>
    <scope>NUCLEOTIDE SEQUENCE [LARGE SCALE GENOMIC DNA]</scope>
    <source>
        <strain evidence="10">NP_3</strain>
    </source>
</reference>
<dbReference type="PANTHER" id="PTHR21445">
    <property type="entry name" value="ENDONUCLEASE IV ENDODEOXYRIBONUCLEASE IV"/>
    <property type="match status" value="1"/>
</dbReference>
<keyword evidence="5 7" id="KW-0862">Zinc</keyword>
<dbReference type="SMART" id="SM00518">
    <property type="entry name" value="AP2Ec"/>
    <property type="match status" value="1"/>
</dbReference>
<evidence type="ECO:0000256" key="8">
    <source>
        <dbReference type="SAM" id="MobiDB-lite"/>
    </source>
</evidence>
<keyword evidence="4 7" id="KW-0378">Hydrolase</keyword>
<dbReference type="InterPro" id="IPR036237">
    <property type="entry name" value="Xyl_isomerase-like_sf"/>
</dbReference>
<dbReference type="PROSITE" id="PS00731">
    <property type="entry name" value="AP_NUCLEASE_F2_3"/>
    <property type="match status" value="1"/>
</dbReference>
<evidence type="ECO:0000256" key="7">
    <source>
        <dbReference type="HAMAP-Rule" id="MF_00152"/>
    </source>
</evidence>
<proteinExistence type="inferred from homology"/>
<dbReference type="EMBL" id="VBAK01000093">
    <property type="protein sequence ID" value="TMI91450.1"/>
    <property type="molecule type" value="Genomic_DNA"/>
</dbReference>
<dbReference type="GO" id="GO:0003906">
    <property type="term" value="F:DNA-(apurinic or apyrimidinic site) endonuclease activity"/>
    <property type="evidence" value="ECO:0007669"/>
    <property type="project" value="TreeGrafter"/>
</dbReference>
<evidence type="ECO:0000256" key="4">
    <source>
        <dbReference type="ARBA" id="ARBA00022801"/>
    </source>
</evidence>
<accession>A0A537K6S5</accession>
<feature type="binding site" evidence="7">
    <location>
        <position position="255"/>
    </location>
    <ligand>
        <name>Zn(2+)</name>
        <dbReference type="ChEBI" id="CHEBI:29105"/>
        <label>2</label>
    </ligand>
</feature>
<dbReference type="GO" id="GO:0008081">
    <property type="term" value="F:phosphoric diester hydrolase activity"/>
    <property type="evidence" value="ECO:0007669"/>
    <property type="project" value="TreeGrafter"/>
</dbReference>
<comment type="caution">
    <text evidence="7">Lacks conserved residue(s) required for the propagation of feature annotation.</text>
</comment>
<feature type="binding site" evidence="7">
    <location>
        <position position="66"/>
    </location>
    <ligand>
        <name>Zn(2+)</name>
        <dbReference type="ChEBI" id="CHEBI:29105"/>
        <label>1</label>
    </ligand>
</feature>
<name>A0A537K6S5_9BACT</name>
<comment type="cofactor">
    <cofactor evidence="7">
        <name>Zn(2+)</name>
        <dbReference type="ChEBI" id="CHEBI:29105"/>
    </cofactor>
    <text evidence="7">Binds 3 Zn(2+) ions.</text>
</comment>
<feature type="binding site" evidence="7">
    <location>
        <position position="225"/>
    </location>
    <ligand>
        <name>Zn(2+)</name>
        <dbReference type="ChEBI" id="CHEBI:29105"/>
        <label>3</label>
    </ligand>
</feature>
<evidence type="ECO:0000256" key="5">
    <source>
        <dbReference type="ARBA" id="ARBA00022833"/>
    </source>
</evidence>